<keyword evidence="2" id="KW-1185">Reference proteome</keyword>
<protein>
    <submittedName>
        <fullName evidence="1">Uncharacterized protein</fullName>
    </submittedName>
</protein>
<name>U2PSP8_EUBRA</name>
<reference evidence="1 2" key="1">
    <citation type="submission" date="2013-06" db="EMBL/GenBank/DDBJ databases">
        <authorList>
            <person name="Weinstock G."/>
            <person name="Sodergren E."/>
            <person name="Lobos E.A."/>
            <person name="Fulton L."/>
            <person name="Fulton R."/>
            <person name="Courtney L."/>
            <person name="Fronick C."/>
            <person name="O'Laughlin M."/>
            <person name="Godfrey J."/>
            <person name="Wilson R.M."/>
            <person name="Miner T."/>
            <person name="Farmer C."/>
            <person name="Delehaunty K."/>
            <person name="Cordes M."/>
            <person name="Minx P."/>
            <person name="Tomlinson C."/>
            <person name="Chen J."/>
            <person name="Wollam A."/>
            <person name="Pepin K.H."/>
            <person name="Bhonagiri V."/>
            <person name="Zhang X."/>
            <person name="Warren W."/>
            <person name="Mitreva M."/>
            <person name="Mardis E.R."/>
            <person name="Wilson R.K."/>
        </authorList>
    </citation>
    <scope>NUCLEOTIDE SEQUENCE [LARGE SCALE GENOMIC DNA]</scope>
    <source>
        <strain evidence="1 2">ATCC 29099</strain>
    </source>
</reference>
<gene>
    <name evidence="1" type="ORF">HMPREF0373_01495</name>
</gene>
<dbReference type="HOGENOM" id="CLU_2537539_0_0_9"/>
<sequence>MFGFDKMFDFNCDGHLDSFERAAQFQFMDAMMKHEETDSFDEDEEEDVFADAGLDYDELEFMDPDERREVLEDAGLDPDAFDF</sequence>
<dbReference type="PATRIC" id="fig|1256908.3.peg.1390"/>
<dbReference type="AlphaFoldDB" id="U2PSP8"/>
<evidence type="ECO:0000313" key="1">
    <source>
        <dbReference type="EMBL" id="ERK47136.1"/>
    </source>
</evidence>
<proteinExistence type="predicted"/>
<evidence type="ECO:0000313" key="2">
    <source>
        <dbReference type="Proteomes" id="UP000016608"/>
    </source>
</evidence>
<dbReference type="EMBL" id="AWVJ01000091">
    <property type="protein sequence ID" value="ERK47136.1"/>
    <property type="molecule type" value="Genomic_DNA"/>
</dbReference>
<dbReference type="Proteomes" id="UP000016608">
    <property type="component" value="Unassembled WGS sequence"/>
</dbReference>
<dbReference type="RefSeq" id="WP_021739901.1">
    <property type="nucleotide sequence ID" value="NZ_KI271158.1"/>
</dbReference>
<organism evidence="1 2">
    <name type="scientific">Eubacterium ramulus ATCC 29099</name>
    <dbReference type="NCBI Taxonomy" id="1256908"/>
    <lineage>
        <taxon>Bacteria</taxon>
        <taxon>Bacillati</taxon>
        <taxon>Bacillota</taxon>
        <taxon>Clostridia</taxon>
        <taxon>Eubacteriales</taxon>
        <taxon>Eubacteriaceae</taxon>
        <taxon>Eubacterium</taxon>
    </lineage>
</organism>
<accession>U2PSP8</accession>
<dbReference type="GeneID" id="42787276"/>
<comment type="caution">
    <text evidence="1">The sequence shown here is derived from an EMBL/GenBank/DDBJ whole genome shotgun (WGS) entry which is preliminary data.</text>
</comment>
<dbReference type="eggNOG" id="ENOG502ZUC0">
    <property type="taxonomic scope" value="Bacteria"/>
</dbReference>